<evidence type="ECO:0000313" key="2">
    <source>
        <dbReference type="Proteomes" id="UP000013909"/>
    </source>
</evidence>
<name>R7ZLD7_9BACT</name>
<dbReference type="AlphaFoldDB" id="R7ZLD7"/>
<gene>
    <name evidence="1" type="ORF">ADIS_4581</name>
</gene>
<keyword evidence="2" id="KW-1185">Reference proteome</keyword>
<comment type="caution">
    <text evidence="1">The sequence shown here is derived from an EMBL/GenBank/DDBJ whole genome shotgun (WGS) entry which is preliminary data.</text>
</comment>
<dbReference type="EMBL" id="AQHR01000114">
    <property type="protein sequence ID" value="EON74887.1"/>
    <property type="molecule type" value="Genomic_DNA"/>
</dbReference>
<dbReference type="Proteomes" id="UP000013909">
    <property type="component" value="Unassembled WGS sequence"/>
</dbReference>
<organism evidence="1 2">
    <name type="scientific">Lunatimonas lonarensis</name>
    <dbReference type="NCBI Taxonomy" id="1232681"/>
    <lineage>
        <taxon>Bacteria</taxon>
        <taxon>Pseudomonadati</taxon>
        <taxon>Bacteroidota</taxon>
        <taxon>Cytophagia</taxon>
        <taxon>Cytophagales</taxon>
        <taxon>Cyclobacteriaceae</taxon>
    </lineage>
</organism>
<protein>
    <submittedName>
        <fullName evidence="1">Uncharacterized protein</fullName>
    </submittedName>
</protein>
<proteinExistence type="predicted"/>
<sequence>MIEGYFKFPFFQKLKKDKKVLYYENDFKTSLDFPLCDWSFALRYQWWC</sequence>
<reference evidence="1 2" key="1">
    <citation type="submission" date="2013-02" db="EMBL/GenBank/DDBJ databases">
        <title>A novel strain isolated from Lonar lake, Maharashtra, India.</title>
        <authorList>
            <person name="Singh A."/>
        </authorList>
    </citation>
    <scope>NUCLEOTIDE SEQUENCE [LARGE SCALE GENOMIC DNA]</scope>
    <source>
        <strain evidence="1 2">AK24</strain>
    </source>
</reference>
<accession>R7ZLD7</accession>
<evidence type="ECO:0000313" key="1">
    <source>
        <dbReference type="EMBL" id="EON74887.1"/>
    </source>
</evidence>
<dbReference type="STRING" id="1232681.ADIS_4581"/>